<dbReference type="Gene3D" id="1.10.8.430">
    <property type="entry name" value="Helical domain of apoptotic protease-activating factors"/>
    <property type="match status" value="1"/>
</dbReference>
<protein>
    <recommendedName>
        <fullName evidence="4">NB-ARC domain-containing protein</fullName>
    </recommendedName>
</protein>
<gene>
    <name evidence="5" type="ORF">Goshw_018461</name>
</gene>
<name>A0A7J9M5S6_GOSSC</name>
<evidence type="ECO:0000256" key="3">
    <source>
        <dbReference type="ARBA" id="ARBA00022840"/>
    </source>
</evidence>
<dbReference type="Pfam" id="PF00931">
    <property type="entry name" value="NB-ARC"/>
    <property type="match status" value="1"/>
</dbReference>
<evidence type="ECO:0000256" key="1">
    <source>
        <dbReference type="ARBA" id="ARBA00022741"/>
    </source>
</evidence>
<accession>A0A7J9M5S6</accession>
<dbReference type="Proteomes" id="UP000593576">
    <property type="component" value="Unassembled WGS sequence"/>
</dbReference>
<comment type="caution">
    <text evidence="5">The sequence shown here is derived from an EMBL/GenBank/DDBJ whole genome shotgun (WGS) entry which is preliminary data.</text>
</comment>
<dbReference type="SUPFAM" id="SSF52540">
    <property type="entry name" value="P-loop containing nucleoside triphosphate hydrolases"/>
    <property type="match status" value="1"/>
</dbReference>
<dbReference type="GO" id="GO:0043531">
    <property type="term" value="F:ADP binding"/>
    <property type="evidence" value="ECO:0007669"/>
    <property type="project" value="InterPro"/>
</dbReference>
<dbReference type="InterPro" id="IPR027417">
    <property type="entry name" value="P-loop_NTPase"/>
</dbReference>
<dbReference type="PANTHER" id="PTHR33463:SF203">
    <property type="entry name" value="AAA+ ATPASE DOMAIN-CONTAINING PROTEIN"/>
    <property type="match status" value="1"/>
</dbReference>
<dbReference type="InterPro" id="IPR042197">
    <property type="entry name" value="Apaf_helical"/>
</dbReference>
<dbReference type="EMBL" id="JABFAF010000009">
    <property type="protein sequence ID" value="MBA0866157.1"/>
    <property type="molecule type" value="Genomic_DNA"/>
</dbReference>
<organism evidence="5 6">
    <name type="scientific">Gossypium schwendimanii</name>
    <name type="common">Cotton</name>
    <dbReference type="NCBI Taxonomy" id="34291"/>
    <lineage>
        <taxon>Eukaryota</taxon>
        <taxon>Viridiplantae</taxon>
        <taxon>Streptophyta</taxon>
        <taxon>Embryophyta</taxon>
        <taxon>Tracheophyta</taxon>
        <taxon>Spermatophyta</taxon>
        <taxon>Magnoliopsida</taxon>
        <taxon>eudicotyledons</taxon>
        <taxon>Gunneridae</taxon>
        <taxon>Pentapetalae</taxon>
        <taxon>rosids</taxon>
        <taxon>malvids</taxon>
        <taxon>Malvales</taxon>
        <taxon>Malvaceae</taxon>
        <taxon>Malvoideae</taxon>
        <taxon>Gossypium</taxon>
    </lineage>
</organism>
<dbReference type="AlphaFoldDB" id="A0A7J9M5S6"/>
<keyword evidence="6" id="KW-1185">Reference proteome</keyword>
<feature type="domain" description="NB-ARC" evidence="4">
    <location>
        <begin position="39"/>
        <end position="111"/>
    </location>
</feature>
<evidence type="ECO:0000259" key="4">
    <source>
        <dbReference type="Pfam" id="PF00931"/>
    </source>
</evidence>
<dbReference type="GO" id="GO:0006952">
    <property type="term" value="P:defense response"/>
    <property type="evidence" value="ECO:0007669"/>
    <property type="project" value="UniProtKB-KW"/>
</dbReference>
<reference evidence="5 6" key="1">
    <citation type="journal article" date="2019" name="Genome Biol. Evol.">
        <title>Insights into the evolution of the New World diploid cottons (Gossypium, subgenus Houzingenia) based on genome sequencing.</title>
        <authorList>
            <person name="Grover C.E."/>
            <person name="Arick M.A. 2nd"/>
            <person name="Thrash A."/>
            <person name="Conover J.L."/>
            <person name="Sanders W.S."/>
            <person name="Peterson D.G."/>
            <person name="Frelichowski J.E."/>
            <person name="Scheffler J.A."/>
            <person name="Scheffler B.E."/>
            <person name="Wendel J.F."/>
        </authorList>
    </citation>
    <scope>NUCLEOTIDE SEQUENCE [LARGE SCALE GENOMIC DNA]</scope>
    <source>
        <strain evidence="5">1</strain>
        <tissue evidence="5">Leaf</tissue>
    </source>
</reference>
<keyword evidence="2" id="KW-0611">Plant defense</keyword>
<dbReference type="Gene3D" id="3.40.50.300">
    <property type="entry name" value="P-loop containing nucleotide triphosphate hydrolases"/>
    <property type="match status" value="1"/>
</dbReference>
<dbReference type="InterPro" id="IPR050905">
    <property type="entry name" value="Plant_NBS-LRR"/>
</dbReference>
<dbReference type="InterPro" id="IPR002182">
    <property type="entry name" value="NB-ARC"/>
</dbReference>
<sequence>MDGVGKTTLVKEVDHDVEGFDRVIMVIVSETPNITRIQMKIFLIILDNLWNQWGDKDLKNIGIPLVETDKGSKAILTTREQKVCKHIRSEHMVQLNVMDDDKAWNLFNMNANLDNFSSEIIEVAMEVAKECRRLPLAILPLARALRGKTLNGWKLAYHKISSSRLMHIEDVPKQRKEMHT</sequence>
<dbReference type="OrthoDB" id="1898799at2759"/>
<evidence type="ECO:0000313" key="6">
    <source>
        <dbReference type="Proteomes" id="UP000593576"/>
    </source>
</evidence>
<keyword evidence="1" id="KW-0547">Nucleotide-binding</keyword>
<evidence type="ECO:0000256" key="2">
    <source>
        <dbReference type="ARBA" id="ARBA00022821"/>
    </source>
</evidence>
<dbReference type="GO" id="GO:0005524">
    <property type="term" value="F:ATP binding"/>
    <property type="evidence" value="ECO:0007669"/>
    <property type="project" value="UniProtKB-KW"/>
</dbReference>
<keyword evidence="3" id="KW-0067">ATP-binding</keyword>
<proteinExistence type="predicted"/>
<evidence type="ECO:0000313" key="5">
    <source>
        <dbReference type="EMBL" id="MBA0866157.1"/>
    </source>
</evidence>
<dbReference type="PANTHER" id="PTHR33463">
    <property type="entry name" value="NB-ARC DOMAIN-CONTAINING PROTEIN-RELATED"/>
    <property type="match status" value="1"/>
</dbReference>